<proteinExistence type="predicted"/>
<keyword evidence="3" id="KW-1185">Reference proteome</keyword>
<organism evidence="2 3">
    <name type="scientific">Tothia fuscella</name>
    <dbReference type="NCBI Taxonomy" id="1048955"/>
    <lineage>
        <taxon>Eukaryota</taxon>
        <taxon>Fungi</taxon>
        <taxon>Dikarya</taxon>
        <taxon>Ascomycota</taxon>
        <taxon>Pezizomycotina</taxon>
        <taxon>Dothideomycetes</taxon>
        <taxon>Pleosporomycetidae</taxon>
        <taxon>Venturiales</taxon>
        <taxon>Cylindrosympodiaceae</taxon>
        <taxon>Tothia</taxon>
    </lineage>
</organism>
<name>A0A9P4U327_9PEZI</name>
<protein>
    <submittedName>
        <fullName evidence="2">Uncharacterized protein</fullName>
    </submittedName>
</protein>
<sequence>MTTFVFNVSTVSFERTYQTSSSVYQGQPPACSIKPDECKQLFSAYSSNNTASNQTNDSLGINRPGCNTLDYNTKTCSKLCNILMGTARVLYWPTAVTTVGSICNKTGASNGPDITQAAPQTIAFGGTTLTSPTVYISINTMYEQSRKCGPQLTNIIFPMNSTDVSTFAGTWVGRFFEPASQFNFADLNTLTLNNSMTLPLVPYGAYSRQSKCFGYGGPDRCPIIYNDYEPNILLPGSLRELHPEWVAATCTFMNNGVYDPPSALKTAALLVSTTAKGVNTPTGEVPRPGNSIGAPGPTPTPTLAQPQKETQGVIGARPTRTVVAGDGAGSGSGSGPGGSDPAKGDPADPANGSPVNGGRPGGNDAAKSDPADPAKGSPANGDPPANDDPKNGDPAHGDSNTGNHGNAGAIVNPGDPPSTTPIAIGIFHNHPIAPALTGGGIIVASQTLNHLTPTITVDNTILSLDPSGNILAGTKTIAAVKEIANALSTTAIVIGTFHNNLITPAPTGGGVIIASQTLNHLTPTITVDNTIISLDPSGNVLADTKTIARAEEIASAASQTTNHVQRGAVITLGGQVMTIADSGPGGKFVINGVTLVPGGSAVTISGSVISAAREGVIVGSSTVPFSTLESSNGEGTAGIGGYIFSGLGAAAADVKGEVTVTGSAPSSGQFTSAADVLRCCDLRRLLSMGFAAALVVVVGFI</sequence>
<dbReference type="Proteomes" id="UP000800235">
    <property type="component" value="Unassembled WGS sequence"/>
</dbReference>
<evidence type="ECO:0000256" key="1">
    <source>
        <dbReference type="SAM" id="MobiDB-lite"/>
    </source>
</evidence>
<comment type="caution">
    <text evidence="2">The sequence shown here is derived from an EMBL/GenBank/DDBJ whole genome shotgun (WGS) entry which is preliminary data.</text>
</comment>
<dbReference type="AlphaFoldDB" id="A0A9P4U327"/>
<feature type="compositionally biased region" description="Gly residues" evidence="1">
    <location>
        <begin position="326"/>
        <end position="338"/>
    </location>
</feature>
<gene>
    <name evidence="2" type="ORF">EJ08DRAFT_693060</name>
</gene>
<accession>A0A9P4U327</accession>
<evidence type="ECO:0000313" key="3">
    <source>
        <dbReference type="Proteomes" id="UP000800235"/>
    </source>
</evidence>
<feature type="region of interest" description="Disordered" evidence="1">
    <location>
        <begin position="277"/>
        <end position="417"/>
    </location>
</feature>
<dbReference type="OrthoDB" id="3946638at2759"/>
<reference evidence="2" key="1">
    <citation type="journal article" date="2020" name="Stud. Mycol.">
        <title>101 Dothideomycetes genomes: a test case for predicting lifestyles and emergence of pathogens.</title>
        <authorList>
            <person name="Haridas S."/>
            <person name="Albert R."/>
            <person name="Binder M."/>
            <person name="Bloem J."/>
            <person name="Labutti K."/>
            <person name="Salamov A."/>
            <person name="Andreopoulos B."/>
            <person name="Baker S."/>
            <person name="Barry K."/>
            <person name="Bills G."/>
            <person name="Bluhm B."/>
            <person name="Cannon C."/>
            <person name="Castanera R."/>
            <person name="Culley D."/>
            <person name="Daum C."/>
            <person name="Ezra D."/>
            <person name="Gonzalez J."/>
            <person name="Henrissat B."/>
            <person name="Kuo A."/>
            <person name="Liang C."/>
            <person name="Lipzen A."/>
            <person name="Lutzoni F."/>
            <person name="Magnuson J."/>
            <person name="Mondo S."/>
            <person name="Nolan M."/>
            <person name="Ohm R."/>
            <person name="Pangilinan J."/>
            <person name="Park H.-J."/>
            <person name="Ramirez L."/>
            <person name="Alfaro M."/>
            <person name="Sun H."/>
            <person name="Tritt A."/>
            <person name="Yoshinaga Y."/>
            <person name="Zwiers L.-H."/>
            <person name="Turgeon B."/>
            <person name="Goodwin S."/>
            <person name="Spatafora J."/>
            <person name="Crous P."/>
            <person name="Grigoriev I."/>
        </authorList>
    </citation>
    <scope>NUCLEOTIDE SEQUENCE</scope>
    <source>
        <strain evidence="2">CBS 130266</strain>
    </source>
</reference>
<dbReference type="EMBL" id="MU007014">
    <property type="protein sequence ID" value="KAF2435171.1"/>
    <property type="molecule type" value="Genomic_DNA"/>
</dbReference>
<feature type="compositionally biased region" description="Basic and acidic residues" evidence="1">
    <location>
        <begin position="387"/>
        <end position="396"/>
    </location>
</feature>
<evidence type="ECO:0000313" key="2">
    <source>
        <dbReference type="EMBL" id="KAF2435171.1"/>
    </source>
</evidence>
<feature type="compositionally biased region" description="Low complexity" evidence="1">
    <location>
        <begin position="373"/>
        <end position="384"/>
    </location>
</feature>